<dbReference type="AlphaFoldDB" id="A0A194X298"/>
<dbReference type="Pfam" id="PF01425">
    <property type="entry name" value="Amidase"/>
    <property type="match status" value="1"/>
</dbReference>
<dbReference type="Proteomes" id="UP000070700">
    <property type="component" value="Unassembled WGS sequence"/>
</dbReference>
<dbReference type="PANTHER" id="PTHR42678">
    <property type="entry name" value="AMIDASE"/>
    <property type="match status" value="1"/>
</dbReference>
<gene>
    <name evidence="2" type="ORF">LY89DRAFT_135935</name>
</gene>
<evidence type="ECO:0000313" key="3">
    <source>
        <dbReference type="Proteomes" id="UP000070700"/>
    </source>
</evidence>
<dbReference type="OrthoDB" id="566138at2759"/>
<sequence length="504" mass="54731">MSPPFNVLTATAAELQQSLTIGTLTSVQIVETYLAQIEKHNHAGAHLNAVISVAPRELALKQAAKLDQERQEGKTRSPFHGLPIIVKDCFQIGPEMGMKTTAGAYCFSLEQAKENAEVITQLLDKGIIILGTANLSEFCGHKAEEMTPGWSAMGGRTRSAYDLDSDPNVLPKPWWFAPCGGSSSGSGVGVSAGFVPMSLGTETGGSLVYPASRAGLYAMRPTLGSVSSKGVFRISKTYDGVGAMARTPYDLSLLVELILKHGSKHASESGFGKYLTKSWEGLKIGIVEVTWGMGSQEGKDKWTSDLVKRNYDGVAQKIRDNGGHVLFPASPPEPSTIKYQDLVMRDIAYQEFNEVIQIFCDGFENPKVRTAKDIVKFNEEHADKAMPEPHANQKELIASSESSLTEEQCATARSEIQRLAGKDGMEKYMTDNDLDLVVSSSDCSLISFTSCAGYPSATVPLGNLENGQPYGLFILARENREDLMFRFMSAFEATFPKIKGPNLV</sequence>
<dbReference type="KEGG" id="psco:LY89DRAFT_135935"/>
<dbReference type="EMBL" id="KQ947420">
    <property type="protein sequence ID" value="KUJ14326.1"/>
    <property type="molecule type" value="Genomic_DNA"/>
</dbReference>
<evidence type="ECO:0000259" key="1">
    <source>
        <dbReference type="Pfam" id="PF01425"/>
    </source>
</evidence>
<dbReference type="InterPro" id="IPR036928">
    <property type="entry name" value="AS_sf"/>
</dbReference>
<dbReference type="PANTHER" id="PTHR42678:SF34">
    <property type="entry name" value="OS04G0183300 PROTEIN"/>
    <property type="match status" value="1"/>
</dbReference>
<keyword evidence="3" id="KW-1185">Reference proteome</keyword>
<organism evidence="2 3">
    <name type="scientific">Mollisia scopiformis</name>
    <name type="common">Conifer needle endophyte fungus</name>
    <name type="synonym">Phialocephala scopiformis</name>
    <dbReference type="NCBI Taxonomy" id="149040"/>
    <lineage>
        <taxon>Eukaryota</taxon>
        <taxon>Fungi</taxon>
        <taxon>Dikarya</taxon>
        <taxon>Ascomycota</taxon>
        <taxon>Pezizomycotina</taxon>
        <taxon>Leotiomycetes</taxon>
        <taxon>Helotiales</taxon>
        <taxon>Mollisiaceae</taxon>
        <taxon>Mollisia</taxon>
    </lineage>
</organism>
<protein>
    <submittedName>
        <fullName evidence="2">Amidase-like protein</fullName>
    </submittedName>
</protein>
<dbReference type="RefSeq" id="XP_018068681.1">
    <property type="nucleotide sequence ID" value="XM_018205274.1"/>
</dbReference>
<evidence type="ECO:0000313" key="2">
    <source>
        <dbReference type="EMBL" id="KUJ14326.1"/>
    </source>
</evidence>
<proteinExistence type="predicted"/>
<reference evidence="2 3" key="1">
    <citation type="submission" date="2015-10" db="EMBL/GenBank/DDBJ databases">
        <title>Full genome of DAOMC 229536 Phialocephala scopiformis, a fungal endophyte of spruce producing the potent anti-insectan compound rugulosin.</title>
        <authorList>
            <consortium name="DOE Joint Genome Institute"/>
            <person name="Walker A.K."/>
            <person name="Frasz S.L."/>
            <person name="Seifert K.A."/>
            <person name="Miller J.D."/>
            <person name="Mondo S.J."/>
            <person name="Labutti K."/>
            <person name="Lipzen A."/>
            <person name="Dockter R."/>
            <person name="Kennedy M."/>
            <person name="Grigoriev I.V."/>
            <person name="Spatafora J.W."/>
        </authorList>
    </citation>
    <scope>NUCLEOTIDE SEQUENCE [LARGE SCALE GENOMIC DNA]</scope>
    <source>
        <strain evidence="2 3">CBS 120377</strain>
    </source>
</reference>
<dbReference type="STRING" id="149040.A0A194X298"/>
<dbReference type="InParanoid" id="A0A194X298"/>
<dbReference type="SUPFAM" id="SSF75304">
    <property type="entry name" value="Amidase signature (AS) enzymes"/>
    <property type="match status" value="1"/>
</dbReference>
<dbReference type="InterPro" id="IPR023631">
    <property type="entry name" value="Amidase_dom"/>
</dbReference>
<dbReference type="GeneID" id="28815000"/>
<accession>A0A194X298</accession>
<feature type="domain" description="Amidase" evidence="1">
    <location>
        <begin position="29"/>
        <end position="483"/>
    </location>
</feature>
<name>A0A194X298_MOLSC</name>
<dbReference type="Gene3D" id="3.90.1300.10">
    <property type="entry name" value="Amidase signature (AS) domain"/>
    <property type="match status" value="1"/>
</dbReference>